<keyword evidence="4" id="KW-0436">Ligase</keyword>
<dbReference type="InterPro" id="IPR022310">
    <property type="entry name" value="NAD/GMP_synthase"/>
</dbReference>
<dbReference type="FunFam" id="3.40.50.620:FF:000044">
    <property type="entry name" value="GMP synthase [glutamine-hydrolyzing]"/>
    <property type="match status" value="1"/>
</dbReference>
<dbReference type="CTD" id="45830"/>
<evidence type="ECO:0000313" key="14">
    <source>
        <dbReference type="Proteomes" id="UP000694846"/>
    </source>
</evidence>
<dbReference type="CDD" id="cd01997">
    <property type="entry name" value="GMP_synthase_C"/>
    <property type="match status" value="1"/>
</dbReference>
<dbReference type="RefSeq" id="XP_025419214.1">
    <property type="nucleotide sequence ID" value="XM_025563429.1"/>
</dbReference>
<dbReference type="AlphaFoldDB" id="A0A8B8G8Z7"/>
<dbReference type="RefSeq" id="XP_025419215.1">
    <property type="nucleotide sequence ID" value="XM_025563430.1"/>
</dbReference>
<dbReference type="Gene3D" id="3.40.50.880">
    <property type="match status" value="1"/>
</dbReference>
<evidence type="ECO:0000256" key="6">
    <source>
        <dbReference type="ARBA" id="ARBA00022749"/>
    </source>
</evidence>
<dbReference type="GO" id="GO:0005524">
    <property type="term" value="F:ATP binding"/>
    <property type="evidence" value="ECO:0007669"/>
    <property type="project" value="UniProtKB-UniRule"/>
</dbReference>
<feature type="compositionally biased region" description="Basic and acidic residues" evidence="12">
    <location>
        <begin position="1"/>
        <end position="10"/>
    </location>
</feature>
<dbReference type="GO" id="GO:0005829">
    <property type="term" value="C:cytosol"/>
    <property type="evidence" value="ECO:0007669"/>
    <property type="project" value="TreeGrafter"/>
</dbReference>
<reference evidence="15 16" key="1">
    <citation type="submission" date="2025-04" db="UniProtKB">
        <authorList>
            <consortium name="RefSeq"/>
        </authorList>
    </citation>
    <scope>IDENTIFICATION</scope>
    <source>
        <tissue evidence="15 16">Whole body</tissue>
    </source>
</reference>
<gene>
    <name evidence="15 16 17" type="primary">LOC112689632</name>
</gene>
<evidence type="ECO:0000256" key="2">
    <source>
        <dbReference type="ARBA" id="ARBA00011738"/>
    </source>
</evidence>
<accession>A0A8B8G8Z7</accession>
<comment type="subunit">
    <text evidence="2">Homodimer.</text>
</comment>
<protein>
    <recommendedName>
        <fullName evidence="3">GMP synthase (glutamine-hydrolyzing)</fullName>
        <ecNumber evidence="3">6.3.5.2</ecNumber>
    </recommendedName>
    <alternativeName>
        <fullName evidence="10">Glutamine amidotransferase</fullName>
    </alternativeName>
</protein>
<evidence type="ECO:0000256" key="12">
    <source>
        <dbReference type="SAM" id="MobiDB-lite"/>
    </source>
</evidence>
<keyword evidence="6 11" id="KW-0332">GMP biosynthesis</keyword>
<dbReference type="FunFam" id="3.30.300.10:FF:000008">
    <property type="entry name" value="GMP synthase [glutamine-hydrolyzing]"/>
    <property type="match status" value="1"/>
</dbReference>
<evidence type="ECO:0000256" key="10">
    <source>
        <dbReference type="ARBA" id="ARBA00031356"/>
    </source>
</evidence>
<evidence type="ECO:0000256" key="8">
    <source>
        <dbReference type="ARBA" id="ARBA00022840"/>
    </source>
</evidence>
<dbReference type="PROSITE" id="PS51553">
    <property type="entry name" value="GMPS_ATP_PPASE"/>
    <property type="match status" value="1"/>
</dbReference>
<evidence type="ECO:0000256" key="9">
    <source>
        <dbReference type="ARBA" id="ARBA00022962"/>
    </source>
</evidence>
<sequence>MATKIDENPIKRYKPSSPTPHLRYQENGNSLIMDSDMEVSIENNFTSEKIVILDAGAQYGKVIDRKIRELNVESDMLPLNTSAITIKEKGYKAIIISGGPNSVNAVDAPIYDSDIFRIGLPILGICYGMQMMNKEFGGQVAATVGREDGIYNIDIDSQCLLFKSLSKTQSVLLTHGDHIVKVADTFKTIASSNNMIAAIGNDTKKMYGLQFHPEVNLTENGTQMLKSFLYDVAGLAGTYTVKSRELECIKYIRNHVGQSKVLVLLSGGVDSTVCAALLHRALDREQLIAVHIDNGFMRLGESEQVMQSLNALGLDVKAVNATFDFKYGTTILPDLHVSNRTRISSPLCQTSIPEEKRKIIGDVFVKTADKFLKLLNLSSEEVFLAQGTLRPDLIESASRLASSNADTIKTHHNDSKLIRELRDKGRVIEPLKEFHKDEVRRLGMDLGLSESIVYRHPFPGPGLAIRILCGDEPFIDKDFSETQVVVKIVVEYNDMVLKSHALLNRIENATSEKERKLLREISSKQKMSATLLPIKSVGVQGDKRSYSYVVGISCTEPEPIWEDLFYMARIIPRVCHNVNRVCYIAGPPVVYQVLDITQTYLNVQVIDLLKQADYVINKVLTECPVSMRKVSQMPVILIPVHFDRDVAYRYPSCQRSVVIRPFITEDFMTGIPALPGKHIPAALVQKMMAAAQEIPGISRVLYDLTPKPPGTTEWE</sequence>
<feature type="region of interest" description="Disordered" evidence="12">
    <location>
        <begin position="1"/>
        <end position="23"/>
    </location>
</feature>
<dbReference type="SUPFAM" id="SSF52317">
    <property type="entry name" value="Class I glutamine amidotransferase-like"/>
    <property type="match status" value="1"/>
</dbReference>
<feature type="binding site" evidence="11">
    <location>
        <begin position="266"/>
        <end position="272"/>
    </location>
    <ligand>
        <name>ATP</name>
        <dbReference type="ChEBI" id="CHEBI:30616"/>
    </ligand>
</feature>
<dbReference type="PRINTS" id="PR00097">
    <property type="entry name" value="ANTSNTHASEII"/>
</dbReference>
<dbReference type="SUPFAM" id="SSF54810">
    <property type="entry name" value="GMP synthetase C-terminal dimerisation domain"/>
    <property type="match status" value="2"/>
</dbReference>
<dbReference type="CDD" id="cd01742">
    <property type="entry name" value="GATase1_GMP_Synthase"/>
    <property type="match status" value="1"/>
</dbReference>
<dbReference type="PANTHER" id="PTHR11922:SF2">
    <property type="entry name" value="GMP SYNTHASE [GLUTAMINE-HYDROLYZING]"/>
    <property type="match status" value="1"/>
</dbReference>
<dbReference type="InterPro" id="IPR014729">
    <property type="entry name" value="Rossmann-like_a/b/a_fold"/>
</dbReference>
<keyword evidence="7 11" id="KW-0658">Purine biosynthesis</keyword>
<dbReference type="Pfam" id="PF02540">
    <property type="entry name" value="NAD_synthase"/>
    <property type="match status" value="1"/>
</dbReference>
<dbReference type="PRINTS" id="PR00096">
    <property type="entry name" value="GATASE"/>
</dbReference>
<dbReference type="NCBIfam" id="TIGR00888">
    <property type="entry name" value="guaA_Nterm"/>
    <property type="match status" value="1"/>
</dbReference>
<evidence type="ECO:0000313" key="16">
    <source>
        <dbReference type="RefSeq" id="XP_025419215.1"/>
    </source>
</evidence>
<dbReference type="FunFam" id="3.40.50.880:FF:000013">
    <property type="entry name" value="GMP synthase [glutamine-hydrolyzing]"/>
    <property type="match status" value="1"/>
</dbReference>
<dbReference type="UniPathway" id="UPA00189">
    <property type="reaction ID" value="UER00296"/>
</dbReference>
<dbReference type="Pfam" id="PF00958">
    <property type="entry name" value="GMP_synt_C"/>
    <property type="match status" value="1"/>
</dbReference>
<evidence type="ECO:0000256" key="5">
    <source>
        <dbReference type="ARBA" id="ARBA00022741"/>
    </source>
</evidence>
<proteinExistence type="predicted"/>
<keyword evidence="14" id="KW-1185">Reference proteome</keyword>
<name>A0A8B8G8Z7_9HEMI</name>
<dbReference type="PANTHER" id="PTHR11922">
    <property type="entry name" value="GMP SYNTHASE-RELATED"/>
    <property type="match status" value="1"/>
</dbReference>
<evidence type="ECO:0000259" key="13">
    <source>
        <dbReference type="PROSITE" id="PS51553"/>
    </source>
</evidence>
<evidence type="ECO:0000256" key="1">
    <source>
        <dbReference type="ARBA" id="ARBA00005153"/>
    </source>
</evidence>
<keyword evidence="5 11" id="KW-0547">Nucleotide-binding</keyword>
<evidence type="ECO:0000256" key="7">
    <source>
        <dbReference type="ARBA" id="ARBA00022755"/>
    </source>
</evidence>
<dbReference type="FunFam" id="3.30.300.10:FF:000013">
    <property type="entry name" value="GMP synthase (Glutamine-hydrolyzing)"/>
    <property type="match status" value="1"/>
</dbReference>
<dbReference type="PROSITE" id="PS51273">
    <property type="entry name" value="GATASE_TYPE_1"/>
    <property type="match status" value="1"/>
</dbReference>
<dbReference type="InterPro" id="IPR001674">
    <property type="entry name" value="GMP_synth_C"/>
</dbReference>
<dbReference type="Pfam" id="PF00117">
    <property type="entry name" value="GATase"/>
    <property type="match status" value="1"/>
</dbReference>
<dbReference type="GeneID" id="112689632"/>
<dbReference type="InterPro" id="IPR029062">
    <property type="entry name" value="Class_I_gatase-like"/>
</dbReference>
<evidence type="ECO:0000256" key="11">
    <source>
        <dbReference type="PROSITE-ProRule" id="PRU00886"/>
    </source>
</evidence>
<feature type="domain" description="GMPS ATP-PPase" evidence="13">
    <location>
        <begin position="239"/>
        <end position="455"/>
    </location>
</feature>
<evidence type="ECO:0000313" key="17">
    <source>
        <dbReference type="RefSeq" id="XP_025419216.1"/>
    </source>
</evidence>
<dbReference type="Gene3D" id="3.40.50.620">
    <property type="entry name" value="HUPs"/>
    <property type="match status" value="1"/>
</dbReference>
<organism evidence="14 16">
    <name type="scientific">Sipha flava</name>
    <name type="common">yellow sugarcane aphid</name>
    <dbReference type="NCBI Taxonomy" id="143950"/>
    <lineage>
        <taxon>Eukaryota</taxon>
        <taxon>Metazoa</taxon>
        <taxon>Ecdysozoa</taxon>
        <taxon>Arthropoda</taxon>
        <taxon>Hexapoda</taxon>
        <taxon>Insecta</taxon>
        <taxon>Pterygota</taxon>
        <taxon>Neoptera</taxon>
        <taxon>Paraneoptera</taxon>
        <taxon>Hemiptera</taxon>
        <taxon>Sternorrhyncha</taxon>
        <taxon>Aphidomorpha</taxon>
        <taxon>Aphidoidea</taxon>
        <taxon>Aphididae</taxon>
        <taxon>Sipha</taxon>
    </lineage>
</organism>
<dbReference type="EC" id="6.3.5.2" evidence="3"/>
<dbReference type="InterPro" id="IPR004739">
    <property type="entry name" value="GMP_synth_GATase"/>
</dbReference>
<dbReference type="InterPro" id="IPR025777">
    <property type="entry name" value="GMPS_ATP_PPase_dom"/>
</dbReference>
<dbReference type="InterPro" id="IPR017926">
    <property type="entry name" value="GATASE"/>
</dbReference>
<dbReference type="OrthoDB" id="1724632at2759"/>
<dbReference type="Proteomes" id="UP000694846">
    <property type="component" value="Unplaced"/>
</dbReference>
<dbReference type="GO" id="GO:0003921">
    <property type="term" value="F:GMP synthase activity"/>
    <property type="evidence" value="ECO:0007669"/>
    <property type="project" value="InterPro"/>
</dbReference>
<keyword evidence="8 11" id="KW-0067">ATP-binding</keyword>
<dbReference type="SUPFAM" id="SSF52402">
    <property type="entry name" value="Adenine nucleotide alpha hydrolases-like"/>
    <property type="match status" value="1"/>
</dbReference>
<comment type="pathway">
    <text evidence="1">Purine metabolism; GMP biosynthesis; GMP from XMP (L-Gln route): step 1/1.</text>
</comment>
<dbReference type="RefSeq" id="XP_025419216.1">
    <property type="nucleotide sequence ID" value="XM_025563431.1"/>
</dbReference>
<evidence type="ECO:0000313" key="15">
    <source>
        <dbReference type="RefSeq" id="XP_025419214.1"/>
    </source>
</evidence>
<evidence type="ECO:0000256" key="3">
    <source>
        <dbReference type="ARBA" id="ARBA00012746"/>
    </source>
</evidence>
<dbReference type="Gene3D" id="3.30.300.10">
    <property type="match status" value="2"/>
</dbReference>
<evidence type="ECO:0000256" key="4">
    <source>
        <dbReference type="ARBA" id="ARBA00022598"/>
    </source>
</evidence>
<dbReference type="NCBIfam" id="NF000848">
    <property type="entry name" value="PRK00074.1"/>
    <property type="match status" value="1"/>
</dbReference>
<keyword evidence="9" id="KW-0315">Glutamine amidotransferase</keyword>